<feature type="transmembrane region" description="Helical" evidence="7">
    <location>
        <begin position="215"/>
        <end position="238"/>
    </location>
</feature>
<feature type="transmembrane region" description="Helical" evidence="7">
    <location>
        <begin position="285"/>
        <end position="307"/>
    </location>
</feature>
<dbReference type="AlphaFoldDB" id="A0A930YIX2"/>
<feature type="transmembrane region" description="Helical" evidence="7">
    <location>
        <begin position="244"/>
        <end position="264"/>
    </location>
</feature>
<dbReference type="GO" id="GO:0022857">
    <property type="term" value="F:transmembrane transporter activity"/>
    <property type="evidence" value="ECO:0007669"/>
    <property type="project" value="InterPro"/>
</dbReference>
<feature type="transmembrane region" description="Helical" evidence="7">
    <location>
        <begin position="319"/>
        <end position="338"/>
    </location>
</feature>
<feature type="transmembrane region" description="Helical" evidence="7">
    <location>
        <begin position="374"/>
        <end position="399"/>
    </location>
</feature>
<dbReference type="PANTHER" id="PTHR42718:SF46">
    <property type="entry name" value="BLR6921 PROTEIN"/>
    <property type="match status" value="1"/>
</dbReference>
<gene>
    <name evidence="9" type="ORF">ISU07_15025</name>
</gene>
<dbReference type="PROSITE" id="PS00216">
    <property type="entry name" value="SUGAR_TRANSPORT_1"/>
    <property type="match status" value="1"/>
</dbReference>
<proteinExistence type="predicted"/>
<dbReference type="InterPro" id="IPR005829">
    <property type="entry name" value="Sugar_transporter_CS"/>
</dbReference>
<dbReference type="PRINTS" id="PR01036">
    <property type="entry name" value="TCRTETB"/>
</dbReference>
<comment type="caution">
    <text evidence="9">The sequence shown here is derived from an EMBL/GenBank/DDBJ whole genome shotgun (WGS) entry which is preliminary data.</text>
</comment>
<keyword evidence="3" id="KW-1003">Cell membrane</keyword>
<feature type="transmembrane region" description="Helical" evidence="7">
    <location>
        <begin position="95"/>
        <end position="118"/>
    </location>
</feature>
<comment type="subcellular location">
    <subcellularLocation>
        <location evidence="1">Cell membrane</location>
        <topology evidence="1">Multi-pass membrane protein</topology>
    </subcellularLocation>
</comment>
<dbReference type="GO" id="GO:0005886">
    <property type="term" value="C:plasma membrane"/>
    <property type="evidence" value="ECO:0007669"/>
    <property type="project" value="UniProtKB-SubCell"/>
</dbReference>
<evidence type="ECO:0000256" key="3">
    <source>
        <dbReference type="ARBA" id="ARBA00022475"/>
    </source>
</evidence>
<evidence type="ECO:0000256" key="5">
    <source>
        <dbReference type="ARBA" id="ARBA00022989"/>
    </source>
</evidence>
<dbReference type="PANTHER" id="PTHR42718">
    <property type="entry name" value="MAJOR FACILITATOR SUPERFAMILY MULTIDRUG TRANSPORTER MFSC"/>
    <property type="match status" value="1"/>
</dbReference>
<keyword evidence="5 7" id="KW-1133">Transmembrane helix</keyword>
<evidence type="ECO:0000313" key="10">
    <source>
        <dbReference type="Proteomes" id="UP000640489"/>
    </source>
</evidence>
<dbReference type="CDD" id="cd17321">
    <property type="entry name" value="MFS_MMR_MDR_like"/>
    <property type="match status" value="1"/>
</dbReference>
<dbReference type="RefSeq" id="WP_194707633.1">
    <property type="nucleotide sequence ID" value="NZ_JADKPN010000009.1"/>
</dbReference>
<feature type="transmembrane region" description="Helical" evidence="7">
    <location>
        <begin position="124"/>
        <end position="145"/>
    </location>
</feature>
<dbReference type="InterPro" id="IPR011701">
    <property type="entry name" value="MFS"/>
</dbReference>
<feature type="domain" description="Major facilitator superfamily (MFS) profile" evidence="8">
    <location>
        <begin position="29"/>
        <end position="477"/>
    </location>
</feature>
<evidence type="ECO:0000256" key="7">
    <source>
        <dbReference type="SAM" id="Phobius"/>
    </source>
</evidence>
<feature type="transmembrane region" description="Helical" evidence="7">
    <location>
        <begin position="157"/>
        <end position="179"/>
    </location>
</feature>
<dbReference type="InterPro" id="IPR020846">
    <property type="entry name" value="MFS_dom"/>
</dbReference>
<protein>
    <submittedName>
        <fullName evidence="9">MFS transporter</fullName>
    </submittedName>
</protein>
<dbReference type="EMBL" id="JADKPN010000009">
    <property type="protein sequence ID" value="MBF4764444.1"/>
    <property type="molecule type" value="Genomic_DNA"/>
</dbReference>
<feature type="transmembrane region" description="Helical" evidence="7">
    <location>
        <begin position="28"/>
        <end position="51"/>
    </location>
</feature>
<dbReference type="InterPro" id="IPR036259">
    <property type="entry name" value="MFS_trans_sf"/>
</dbReference>
<dbReference type="Pfam" id="PF07690">
    <property type="entry name" value="MFS_1"/>
    <property type="match status" value="1"/>
</dbReference>
<keyword evidence="6 7" id="KW-0472">Membrane</keyword>
<keyword evidence="10" id="KW-1185">Reference proteome</keyword>
<evidence type="ECO:0000256" key="2">
    <source>
        <dbReference type="ARBA" id="ARBA00022448"/>
    </source>
</evidence>
<dbReference type="Proteomes" id="UP000640489">
    <property type="component" value="Unassembled WGS sequence"/>
</dbReference>
<reference evidence="9" key="1">
    <citation type="submission" date="2020-11" db="EMBL/GenBank/DDBJ databases">
        <title>Nocardioides sp. nov., isolated from Soil of Cynanchum wilfordii Hemsley rhizosphere.</title>
        <authorList>
            <person name="Lee J.-S."/>
            <person name="Suh M.K."/>
            <person name="Kim J.-S."/>
        </authorList>
    </citation>
    <scope>NUCLEOTIDE SEQUENCE</scope>
    <source>
        <strain evidence="9">KCTC 19275</strain>
    </source>
</reference>
<feature type="transmembrane region" description="Helical" evidence="7">
    <location>
        <begin position="63"/>
        <end position="83"/>
    </location>
</feature>
<accession>A0A930YIX2</accession>
<dbReference type="Gene3D" id="1.20.1250.20">
    <property type="entry name" value="MFS general substrate transporter like domains"/>
    <property type="match status" value="1"/>
</dbReference>
<evidence type="ECO:0000313" key="9">
    <source>
        <dbReference type="EMBL" id="MBF4764444.1"/>
    </source>
</evidence>
<dbReference type="Gene3D" id="1.20.1720.10">
    <property type="entry name" value="Multidrug resistance protein D"/>
    <property type="match status" value="1"/>
</dbReference>
<feature type="transmembrane region" description="Helical" evidence="7">
    <location>
        <begin position="411"/>
        <end position="432"/>
    </location>
</feature>
<feature type="transmembrane region" description="Helical" evidence="7">
    <location>
        <begin position="452"/>
        <end position="473"/>
    </location>
</feature>
<evidence type="ECO:0000259" key="8">
    <source>
        <dbReference type="PROSITE" id="PS50850"/>
    </source>
</evidence>
<keyword evidence="2" id="KW-0813">Transport</keyword>
<feature type="transmembrane region" description="Helical" evidence="7">
    <location>
        <begin position="350"/>
        <end position="368"/>
    </location>
</feature>
<evidence type="ECO:0000256" key="1">
    <source>
        <dbReference type="ARBA" id="ARBA00004651"/>
    </source>
</evidence>
<name>A0A930YIX2_9ACTN</name>
<evidence type="ECO:0000256" key="4">
    <source>
        <dbReference type="ARBA" id="ARBA00022692"/>
    </source>
</evidence>
<dbReference type="PROSITE" id="PS50850">
    <property type="entry name" value="MFS"/>
    <property type="match status" value="1"/>
</dbReference>
<dbReference type="SUPFAM" id="SSF103473">
    <property type="entry name" value="MFS general substrate transporter"/>
    <property type="match status" value="1"/>
</dbReference>
<keyword evidence="4 7" id="KW-0812">Transmembrane</keyword>
<evidence type="ECO:0000256" key="6">
    <source>
        <dbReference type="ARBA" id="ARBA00023136"/>
    </source>
</evidence>
<feature type="transmembrane region" description="Helical" evidence="7">
    <location>
        <begin position="185"/>
        <end position="203"/>
    </location>
</feature>
<organism evidence="9 10">
    <name type="scientific">Nocardioides islandensis</name>
    <dbReference type="NCBI Taxonomy" id="433663"/>
    <lineage>
        <taxon>Bacteria</taxon>
        <taxon>Bacillati</taxon>
        <taxon>Actinomycetota</taxon>
        <taxon>Actinomycetes</taxon>
        <taxon>Propionibacteriales</taxon>
        <taxon>Nocardioidaceae</taxon>
        <taxon>Nocardioides</taxon>
    </lineage>
</organism>
<sequence>MRAPSDGSAPITGGGNATIPFVSPRRRLLLGLLVSAQLVVMLDTSIVNVALPSIQTDLGTGPVGLTWVVNAYVLAFGGLLLLSGRAADLFGRRRMFIGGLGVFTAGTLVAALSSDVWLLVTARVVQGAGAAALSPAAMSLLVLTFPGRARARAMSVWGAASAVGGATGVVAGGVLAGSLGWRANFLVTVPITLAAAALAWRVLPSGVTGPRRPRFDGLGAAMLVLATVALVHGVLGAAQGGWTALPVLASLVAAVGSSAGFLMIERRATEPIVPLGLFRSRVLTIGVAAAFLGGAARASTFVLTALYLQQALDMAPTRAGLAMVPTSLIGFAVSLAALPRLLHAFGPQRMMVAGLAVLAGGHLWLAYAPSSSSYLVAVLPGLALVAVGVALSFTPTTMVITGAVPETHTGLAAGLAGSMSQIGAAVGTATFISLGTSASGAAAQTLSRTGFSIAFTAAAAVALATALLGVALVRPRGLTAVSSRPAEHTGLPRGR</sequence>